<gene>
    <name evidence="1" type="ORF">AYR63_02235</name>
</gene>
<dbReference type="STRING" id="240427.AYR62_00710"/>
<reference evidence="1 2" key="1">
    <citation type="submission" date="2016-03" db="EMBL/GenBank/DDBJ databases">
        <title>Pediococcus and Lactobacillus from brewery environment - whole genome sequencing and assembly.</title>
        <authorList>
            <person name="Behr J."/>
            <person name="Geissler A.J."/>
            <person name="Vogel R.F."/>
        </authorList>
    </citation>
    <scope>NUCLEOTIDE SEQUENCE [LARGE SCALE GENOMIC DNA]</scope>
    <source>
        <strain evidence="1 2">TMW 1.1995</strain>
    </source>
</reference>
<dbReference type="InterPro" id="IPR008949">
    <property type="entry name" value="Isoprenoid_synthase_dom_sf"/>
</dbReference>
<protein>
    <recommendedName>
        <fullName evidence="3">Geranylgeranyl pyrophosphate synthase</fullName>
    </recommendedName>
</protein>
<dbReference type="OrthoDB" id="2320639at2"/>
<keyword evidence="2" id="KW-1185">Reference proteome</keyword>
<accession>A0A1B2IVK9</accession>
<evidence type="ECO:0000313" key="1">
    <source>
        <dbReference type="EMBL" id="ANZ66080.1"/>
    </source>
</evidence>
<dbReference type="Gene3D" id="1.10.600.10">
    <property type="entry name" value="Farnesyl Diphosphate Synthase"/>
    <property type="match status" value="1"/>
</dbReference>
<proteinExistence type="predicted"/>
<name>A0A1B2IVK9_9LACO</name>
<dbReference type="EMBL" id="CP014924">
    <property type="protein sequence ID" value="ANZ66080.1"/>
    <property type="molecule type" value="Genomic_DNA"/>
</dbReference>
<evidence type="ECO:0000313" key="2">
    <source>
        <dbReference type="Proteomes" id="UP000093267"/>
    </source>
</evidence>
<dbReference type="AlphaFoldDB" id="A0A1B2IVK9"/>
<dbReference type="RefSeq" id="WP_065937505.1">
    <property type="nucleotide sequence ID" value="NZ_CP014924.1"/>
</dbReference>
<sequence length="307" mass="34881">MDDETFHFNPELEDNFQMTAQSLPFQVQSWTQLDDVKQDRHFRQMVMTVFSNSQNGTQPVSQLVELLALTADMNTASFTPSFNLNDMAMAKLSTYSGLYLYGQYQQVLSNSHLSEKLKDRFSNDAQAFWLAHTDRLHINFNQTEHVANYLQDVKARTGRLTTLSAMLGTFLTEPTMDYALVEMIGAIGETLGVIYTILVDADNVAKPEIFRDQLMTGNYSLLVLFAIEEETQFFTDFFHQKTKPTADQFEQARQLARMTGLKPATDMAKELIDQTKIDAKNLPEGPIKARLGELLDQLTELCTEKDA</sequence>
<dbReference type="Proteomes" id="UP000093267">
    <property type="component" value="Chromosome"/>
</dbReference>
<organism evidence="1 2">
    <name type="scientific">Secundilactobacillus paracollinoides</name>
    <dbReference type="NCBI Taxonomy" id="240427"/>
    <lineage>
        <taxon>Bacteria</taxon>
        <taxon>Bacillati</taxon>
        <taxon>Bacillota</taxon>
        <taxon>Bacilli</taxon>
        <taxon>Lactobacillales</taxon>
        <taxon>Lactobacillaceae</taxon>
        <taxon>Secundilactobacillus</taxon>
    </lineage>
</organism>
<dbReference type="SUPFAM" id="SSF48576">
    <property type="entry name" value="Terpenoid synthases"/>
    <property type="match status" value="1"/>
</dbReference>
<evidence type="ECO:0008006" key="3">
    <source>
        <dbReference type="Google" id="ProtNLM"/>
    </source>
</evidence>